<dbReference type="AlphaFoldDB" id="A0A928VPV9"/>
<reference evidence="2" key="1">
    <citation type="submission" date="2020-10" db="EMBL/GenBank/DDBJ databases">
        <authorList>
            <person name="Castelo-Branco R."/>
            <person name="Eusebio N."/>
            <person name="Adriana R."/>
            <person name="Vieira A."/>
            <person name="Brugerolle De Fraissinette N."/>
            <person name="Rezende De Castro R."/>
            <person name="Schneider M.P."/>
            <person name="Vasconcelos V."/>
            <person name="Leao P.N."/>
        </authorList>
    </citation>
    <scope>NUCLEOTIDE SEQUENCE</scope>
    <source>
        <strain evidence="2">LEGE 11480</strain>
    </source>
</reference>
<evidence type="ECO:0000256" key="1">
    <source>
        <dbReference type="SAM" id="SignalP"/>
    </source>
</evidence>
<feature type="signal peptide" evidence="1">
    <location>
        <begin position="1"/>
        <end position="27"/>
    </location>
</feature>
<keyword evidence="1" id="KW-0732">Signal</keyword>
<name>A0A928VPV9_9CYAN</name>
<organism evidence="2 3">
    <name type="scientific">Romeriopsis navalis LEGE 11480</name>
    <dbReference type="NCBI Taxonomy" id="2777977"/>
    <lineage>
        <taxon>Bacteria</taxon>
        <taxon>Bacillati</taxon>
        <taxon>Cyanobacteriota</taxon>
        <taxon>Cyanophyceae</taxon>
        <taxon>Leptolyngbyales</taxon>
        <taxon>Leptolyngbyaceae</taxon>
        <taxon>Romeriopsis</taxon>
        <taxon>Romeriopsis navalis</taxon>
    </lineage>
</organism>
<sequence length="205" mass="23197">MPKISQFLQFGWCLPVYWCGLSATAIAAIPPPVVRAPANVPQLPLCYIEMPNQQRLSLNDACFMGKQMARSRLFDLVTDLDKDGVPDELAGFFERMDRAMNMSLNATPEARLAQAAQQREIFKEFARRAPVAADIKAALNQMAEMMYQSAKLTREPSAAQRQEFAQMDQVMKKVQNDPFMKTVDAYSDKYRTNRLKLNNPSITLP</sequence>
<dbReference type="RefSeq" id="WP_264324728.1">
    <property type="nucleotide sequence ID" value="NZ_JADEXQ010000024.1"/>
</dbReference>
<proteinExistence type="predicted"/>
<comment type="caution">
    <text evidence="2">The sequence shown here is derived from an EMBL/GenBank/DDBJ whole genome shotgun (WGS) entry which is preliminary data.</text>
</comment>
<accession>A0A928VPV9</accession>
<protein>
    <submittedName>
        <fullName evidence="2">Uncharacterized protein</fullName>
    </submittedName>
</protein>
<dbReference type="EMBL" id="JADEXQ010000024">
    <property type="protein sequence ID" value="MBE9029904.1"/>
    <property type="molecule type" value="Genomic_DNA"/>
</dbReference>
<dbReference type="Proteomes" id="UP000625316">
    <property type="component" value="Unassembled WGS sequence"/>
</dbReference>
<evidence type="ECO:0000313" key="2">
    <source>
        <dbReference type="EMBL" id="MBE9029904.1"/>
    </source>
</evidence>
<feature type="chain" id="PRO_5036794534" evidence="1">
    <location>
        <begin position="28"/>
        <end position="205"/>
    </location>
</feature>
<gene>
    <name evidence="2" type="ORF">IQ266_09210</name>
</gene>
<evidence type="ECO:0000313" key="3">
    <source>
        <dbReference type="Proteomes" id="UP000625316"/>
    </source>
</evidence>
<keyword evidence="3" id="KW-1185">Reference proteome</keyword>